<feature type="transmembrane region" description="Helical" evidence="7">
    <location>
        <begin position="122"/>
        <end position="140"/>
    </location>
</feature>
<dbReference type="Gene3D" id="1.10.3720.10">
    <property type="entry name" value="MetI-like"/>
    <property type="match status" value="1"/>
</dbReference>
<dbReference type="AlphaFoldDB" id="A0A1M5Q9P1"/>
<keyword evidence="2 7" id="KW-0813">Transport</keyword>
<reference evidence="9 10" key="1">
    <citation type="submission" date="2016-11" db="EMBL/GenBank/DDBJ databases">
        <authorList>
            <person name="Jaros S."/>
            <person name="Januszkiewicz K."/>
            <person name="Wedrychowicz H."/>
        </authorList>
    </citation>
    <scope>NUCLEOTIDE SEQUENCE [LARGE SCALE GENOMIC DNA]</scope>
    <source>
        <strain evidence="9 10">DSM 21120</strain>
    </source>
</reference>
<dbReference type="Pfam" id="PF00528">
    <property type="entry name" value="BPD_transp_1"/>
    <property type="match status" value="1"/>
</dbReference>
<evidence type="ECO:0000313" key="10">
    <source>
        <dbReference type="Proteomes" id="UP000184032"/>
    </source>
</evidence>
<sequence length="248" mass="28100">MKTSTIKNKAKSFGVVLFWIFIWQVLSTFISEEILFVSPLKVIPQIFVNLSDGVFWRALISTLSKISLGFIVGFVIGTALATLSYKFKVVRELLYPLILFLKSVPVVSFIILILFFMSSERLPIFISVIIVIPIIYLNVYEGLINVDKKYLNMAKVFDVGILKEISYIYIPSLKGYIQSGLELSVGMAWKSGLAAEVIALPKYGIGTLIYNCKIYLDTVNLFSYTILAVVVAFLFEKLVLYIFRRIAR</sequence>
<evidence type="ECO:0000256" key="1">
    <source>
        <dbReference type="ARBA" id="ARBA00004651"/>
    </source>
</evidence>
<comment type="similarity">
    <text evidence="7">Belongs to the binding-protein-dependent transport system permease family.</text>
</comment>
<keyword evidence="6 7" id="KW-0472">Membrane</keyword>
<keyword evidence="10" id="KW-1185">Reference proteome</keyword>
<keyword evidence="4 7" id="KW-0812">Transmembrane</keyword>
<organism evidence="9 10">
    <name type="scientific">Anaerosphaera aminiphila DSM 21120</name>
    <dbReference type="NCBI Taxonomy" id="1120995"/>
    <lineage>
        <taxon>Bacteria</taxon>
        <taxon>Bacillati</taxon>
        <taxon>Bacillota</taxon>
        <taxon>Tissierellia</taxon>
        <taxon>Tissierellales</taxon>
        <taxon>Peptoniphilaceae</taxon>
        <taxon>Anaerosphaera</taxon>
    </lineage>
</organism>
<dbReference type="Proteomes" id="UP000184032">
    <property type="component" value="Unassembled WGS sequence"/>
</dbReference>
<evidence type="ECO:0000256" key="3">
    <source>
        <dbReference type="ARBA" id="ARBA00022475"/>
    </source>
</evidence>
<dbReference type="OrthoDB" id="308958at2"/>
<dbReference type="STRING" id="1120995.SAMN02745245_00559"/>
<feature type="transmembrane region" description="Helical" evidence="7">
    <location>
        <begin position="66"/>
        <end position="87"/>
    </location>
</feature>
<dbReference type="EMBL" id="FQXI01000002">
    <property type="protein sequence ID" value="SHH10678.1"/>
    <property type="molecule type" value="Genomic_DNA"/>
</dbReference>
<comment type="subcellular location">
    <subcellularLocation>
        <location evidence="1 7">Cell membrane</location>
        <topology evidence="1 7">Multi-pass membrane protein</topology>
    </subcellularLocation>
</comment>
<dbReference type="PANTHER" id="PTHR30151:SF0">
    <property type="entry name" value="ABC TRANSPORTER PERMEASE PROTEIN MJ0413-RELATED"/>
    <property type="match status" value="1"/>
</dbReference>
<evidence type="ECO:0000256" key="6">
    <source>
        <dbReference type="ARBA" id="ARBA00023136"/>
    </source>
</evidence>
<evidence type="ECO:0000256" key="4">
    <source>
        <dbReference type="ARBA" id="ARBA00022692"/>
    </source>
</evidence>
<evidence type="ECO:0000256" key="7">
    <source>
        <dbReference type="RuleBase" id="RU363032"/>
    </source>
</evidence>
<accession>A0A1M5Q9P1</accession>
<gene>
    <name evidence="9" type="ORF">SAMN02745245_00559</name>
</gene>
<dbReference type="PROSITE" id="PS50928">
    <property type="entry name" value="ABC_TM1"/>
    <property type="match status" value="1"/>
</dbReference>
<keyword evidence="5 7" id="KW-1133">Transmembrane helix</keyword>
<dbReference type="PANTHER" id="PTHR30151">
    <property type="entry name" value="ALKANE SULFONATE ABC TRANSPORTER-RELATED, MEMBRANE SUBUNIT"/>
    <property type="match status" value="1"/>
</dbReference>
<proteinExistence type="inferred from homology"/>
<feature type="transmembrane region" description="Helical" evidence="7">
    <location>
        <begin position="93"/>
        <end position="115"/>
    </location>
</feature>
<dbReference type="InterPro" id="IPR000515">
    <property type="entry name" value="MetI-like"/>
</dbReference>
<feature type="transmembrane region" description="Helical" evidence="7">
    <location>
        <begin position="12"/>
        <end position="30"/>
    </location>
</feature>
<evidence type="ECO:0000259" key="8">
    <source>
        <dbReference type="PROSITE" id="PS50928"/>
    </source>
</evidence>
<keyword evidence="3" id="KW-1003">Cell membrane</keyword>
<dbReference type="GO" id="GO:0055085">
    <property type="term" value="P:transmembrane transport"/>
    <property type="evidence" value="ECO:0007669"/>
    <property type="project" value="InterPro"/>
</dbReference>
<feature type="domain" description="ABC transmembrane type-1" evidence="8">
    <location>
        <begin position="55"/>
        <end position="239"/>
    </location>
</feature>
<feature type="transmembrane region" description="Helical" evidence="7">
    <location>
        <begin position="42"/>
        <end position="59"/>
    </location>
</feature>
<feature type="transmembrane region" description="Helical" evidence="7">
    <location>
        <begin position="221"/>
        <end position="243"/>
    </location>
</feature>
<dbReference type="InterPro" id="IPR035906">
    <property type="entry name" value="MetI-like_sf"/>
</dbReference>
<dbReference type="GO" id="GO:0005886">
    <property type="term" value="C:plasma membrane"/>
    <property type="evidence" value="ECO:0007669"/>
    <property type="project" value="UniProtKB-SubCell"/>
</dbReference>
<evidence type="ECO:0000313" key="9">
    <source>
        <dbReference type="EMBL" id="SHH10678.1"/>
    </source>
</evidence>
<protein>
    <submittedName>
        <fullName evidence="9">NitT/TauT family transport system permease protein</fullName>
    </submittedName>
</protein>
<evidence type="ECO:0000256" key="2">
    <source>
        <dbReference type="ARBA" id="ARBA00022448"/>
    </source>
</evidence>
<name>A0A1M5Q9P1_9FIRM</name>
<dbReference type="SUPFAM" id="SSF161098">
    <property type="entry name" value="MetI-like"/>
    <property type="match status" value="1"/>
</dbReference>
<evidence type="ECO:0000256" key="5">
    <source>
        <dbReference type="ARBA" id="ARBA00022989"/>
    </source>
</evidence>
<dbReference type="RefSeq" id="WP_073183541.1">
    <property type="nucleotide sequence ID" value="NZ_FQXI01000002.1"/>
</dbReference>